<dbReference type="InterPro" id="IPR035513">
    <property type="entry name" value="Invertase/methylesterase_inhib"/>
</dbReference>
<organism evidence="4 5">
    <name type="scientific">Trapa incisa</name>
    <dbReference type="NCBI Taxonomy" id="236973"/>
    <lineage>
        <taxon>Eukaryota</taxon>
        <taxon>Viridiplantae</taxon>
        <taxon>Streptophyta</taxon>
        <taxon>Embryophyta</taxon>
        <taxon>Tracheophyta</taxon>
        <taxon>Spermatophyta</taxon>
        <taxon>Magnoliopsida</taxon>
        <taxon>eudicotyledons</taxon>
        <taxon>Gunneridae</taxon>
        <taxon>Pentapetalae</taxon>
        <taxon>rosids</taxon>
        <taxon>malvids</taxon>
        <taxon>Myrtales</taxon>
        <taxon>Lythraceae</taxon>
        <taxon>Trapa</taxon>
    </lineage>
</organism>
<gene>
    <name evidence="4" type="ORF">SAY87_002600</name>
</gene>
<dbReference type="FunFam" id="1.20.140.40:FF:000005">
    <property type="entry name" value="Pectin methylesterase inhibitor 1"/>
    <property type="match status" value="1"/>
</dbReference>
<dbReference type="PANTHER" id="PTHR31080:SF64">
    <property type="entry name" value="PLANT INVERTASE_PECTIN METHYLESTERASE INHIBITOR SUPERFAMILY PROTEIN"/>
    <property type="match status" value="1"/>
</dbReference>
<dbReference type="Gene3D" id="1.20.140.40">
    <property type="entry name" value="Invertase/pectin methylesterase inhibitor family protein"/>
    <property type="match status" value="1"/>
</dbReference>
<evidence type="ECO:0000313" key="4">
    <source>
        <dbReference type="EMBL" id="KAK4754496.1"/>
    </source>
</evidence>
<dbReference type="SUPFAM" id="SSF101148">
    <property type="entry name" value="Plant invertase/pectin methylesterase inhibitor"/>
    <property type="match status" value="1"/>
</dbReference>
<dbReference type="SMART" id="SM00856">
    <property type="entry name" value="PMEI"/>
    <property type="match status" value="1"/>
</dbReference>
<name>A0AAN7JUX4_9MYRT</name>
<dbReference type="Proteomes" id="UP001345219">
    <property type="component" value="Chromosome 2"/>
</dbReference>
<dbReference type="NCBIfam" id="TIGR01614">
    <property type="entry name" value="PME_inhib"/>
    <property type="match status" value="1"/>
</dbReference>
<evidence type="ECO:0000259" key="3">
    <source>
        <dbReference type="SMART" id="SM00856"/>
    </source>
</evidence>
<protein>
    <recommendedName>
        <fullName evidence="3">Pectinesterase inhibitor domain-containing protein</fullName>
    </recommendedName>
</protein>
<proteinExistence type="inferred from homology"/>
<dbReference type="Pfam" id="PF04043">
    <property type="entry name" value="PMEI"/>
    <property type="match status" value="1"/>
</dbReference>
<evidence type="ECO:0000256" key="2">
    <source>
        <dbReference type="ARBA" id="ARBA00038471"/>
    </source>
</evidence>
<comment type="caution">
    <text evidence="4">The sequence shown here is derived from an EMBL/GenBank/DDBJ whole genome shotgun (WGS) entry which is preliminary data.</text>
</comment>
<dbReference type="AlphaFoldDB" id="A0AAN7JUX4"/>
<reference evidence="4 5" key="1">
    <citation type="journal article" date="2023" name="Hortic Res">
        <title>Pangenome of water caltrop reveals structural variations and asymmetric subgenome divergence after allopolyploidization.</title>
        <authorList>
            <person name="Zhang X."/>
            <person name="Chen Y."/>
            <person name="Wang L."/>
            <person name="Yuan Y."/>
            <person name="Fang M."/>
            <person name="Shi L."/>
            <person name="Lu R."/>
            <person name="Comes H.P."/>
            <person name="Ma Y."/>
            <person name="Chen Y."/>
            <person name="Huang G."/>
            <person name="Zhou Y."/>
            <person name="Zheng Z."/>
            <person name="Qiu Y."/>
        </authorList>
    </citation>
    <scope>NUCLEOTIDE SEQUENCE [LARGE SCALE GENOMIC DNA]</scope>
    <source>
        <tissue evidence="4">Roots</tissue>
    </source>
</reference>
<dbReference type="PANTHER" id="PTHR31080">
    <property type="entry name" value="PECTINESTERASE INHIBITOR-LIKE"/>
    <property type="match status" value="1"/>
</dbReference>
<sequence length="253" mass="27692">MLLNWGDNIDTAAYKNGLFSTEEDSSPAPKLNPAFSYRDFTLHSPTMHSKLLNLRIHFLLAIPFLLLHPISAFRSSGGGKLNATGYIRSSCASTLYPEVCYSSLHRYAGAVRSEPDRLARIAISVSLSKARRMAAYVSRLSRQADYYEADTESAAALHDCFSNFGDAVDEIRESLNQMRGLDASSQESFRFQVSNVQTWMSAALTDEETCTDGFEDLPEGPVKSDVSAKATAVKQVTSNALALVNSFVNQAAP</sequence>
<dbReference type="EMBL" id="JAXIOK010000015">
    <property type="protein sequence ID" value="KAK4754496.1"/>
    <property type="molecule type" value="Genomic_DNA"/>
</dbReference>
<keyword evidence="5" id="KW-1185">Reference proteome</keyword>
<evidence type="ECO:0000313" key="5">
    <source>
        <dbReference type="Proteomes" id="UP001345219"/>
    </source>
</evidence>
<accession>A0AAN7JUX4</accession>
<dbReference type="CDD" id="cd15798">
    <property type="entry name" value="PMEI-like_3"/>
    <property type="match status" value="1"/>
</dbReference>
<dbReference type="InterPro" id="IPR006501">
    <property type="entry name" value="Pectinesterase_inhib_dom"/>
</dbReference>
<dbReference type="InterPro" id="IPR051955">
    <property type="entry name" value="PME_Inhibitor"/>
</dbReference>
<dbReference type="GO" id="GO:0046910">
    <property type="term" value="F:pectinesterase inhibitor activity"/>
    <property type="evidence" value="ECO:0007669"/>
    <property type="project" value="UniProtKB-ARBA"/>
</dbReference>
<feature type="domain" description="Pectinesterase inhibitor" evidence="3">
    <location>
        <begin position="82"/>
        <end position="243"/>
    </location>
</feature>
<comment type="similarity">
    <text evidence="2">Belongs to the PMEI family.</text>
</comment>
<keyword evidence="1" id="KW-0732">Signal</keyword>
<evidence type="ECO:0000256" key="1">
    <source>
        <dbReference type="ARBA" id="ARBA00022729"/>
    </source>
</evidence>